<feature type="signal peptide" evidence="4">
    <location>
        <begin position="1"/>
        <end position="20"/>
    </location>
</feature>
<comment type="similarity">
    <text evidence="3">Belongs to the peptidase C56 family. HSP31-like subfamily.</text>
</comment>
<protein>
    <recommendedName>
        <fullName evidence="5">DJ-1/PfpI domain-containing protein</fullName>
    </recommendedName>
</protein>
<dbReference type="SUPFAM" id="SSF52317">
    <property type="entry name" value="Class I glutamine amidotransferase-like"/>
    <property type="match status" value="1"/>
</dbReference>
<comment type="caution">
    <text evidence="6">The sequence shown here is derived from an EMBL/GenBank/DDBJ whole genome shotgun (WGS) entry which is preliminary data.</text>
</comment>
<dbReference type="GO" id="GO:0019172">
    <property type="term" value="F:glyoxalase III activity"/>
    <property type="evidence" value="ECO:0007669"/>
    <property type="project" value="TreeGrafter"/>
</dbReference>
<keyword evidence="1" id="KW-0346">Stress response</keyword>
<keyword evidence="2" id="KW-0456">Lyase</keyword>
<evidence type="ECO:0000313" key="7">
    <source>
        <dbReference type="Proteomes" id="UP000650467"/>
    </source>
</evidence>
<dbReference type="Pfam" id="PF01965">
    <property type="entry name" value="DJ-1_PfpI"/>
    <property type="match status" value="1"/>
</dbReference>
<evidence type="ECO:0000259" key="5">
    <source>
        <dbReference type="Pfam" id="PF01965"/>
    </source>
</evidence>
<dbReference type="InterPro" id="IPR002818">
    <property type="entry name" value="DJ-1/PfpI"/>
</dbReference>
<keyword evidence="4" id="KW-0732">Signal</keyword>
<name>A0A836B3A5_CHLIN</name>
<dbReference type="EMBL" id="JAEHOC010000001">
    <property type="protein sequence ID" value="KAG2446153.1"/>
    <property type="molecule type" value="Genomic_DNA"/>
</dbReference>
<dbReference type="AlphaFoldDB" id="A0A836B3A5"/>
<dbReference type="CDD" id="cd03141">
    <property type="entry name" value="GATase1_Hsp31_like"/>
    <property type="match status" value="1"/>
</dbReference>
<dbReference type="GO" id="GO:0005737">
    <property type="term" value="C:cytoplasm"/>
    <property type="evidence" value="ECO:0007669"/>
    <property type="project" value="TreeGrafter"/>
</dbReference>
<evidence type="ECO:0000256" key="1">
    <source>
        <dbReference type="ARBA" id="ARBA00023016"/>
    </source>
</evidence>
<proteinExistence type="inferred from homology"/>
<dbReference type="GO" id="GO:0019243">
    <property type="term" value="P:methylglyoxal catabolic process to D-lactate via S-lactoyl-glutathione"/>
    <property type="evidence" value="ECO:0007669"/>
    <property type="project" value="TreeGrafter"/>
</dbReference>
<keyword evidence="7" id="KW-1185">Reference proteome</keyword>
<evidence type="ECO:0000256" key="2">
    <source>
        <dbReference type="ARBA" id="ARBA00023239"/>
    </source>
</evidence>
<dbReference type="PANTHER" id="PTHR48094">
    <property type="entry name" value="PROTEIN/NUCLEIC ACID DEGLYCASE DJ-1-RELATED"/>
    <property type="match status" value="1"/>
</dbReference>
<dbReference type="Gene3D" id="3.40.50.880">
    <property type="match status" value="1"/>
</dbReference>
<evidence type="ECO:0000256" key="4">
    <source>
        <dbReference type="SAM" id="SignalP"/>
    </source>
</evidence>
<accession>A0A836B3A5</accession>
<dbReference type="InterPro" id="IPR029062">
    <property type="entry name" value="Class_I_gatase-like"/>
</dbReference>
<dbReference type="OrthoDB" id="543156at2759"/>
<dbReference type="InterPro" id="IPR050325">
    <property type="entry name" value="Prot/Nucl_acid_deglycase"/>
</dbReference>
<evidence type="ECO:0000313" key="6">
    <source>
        <dbReference type="EMBL" id="KAG2446153.1"/>
    </source>
</evidence>
<gene>
    <name evidence="6" type="ORF">HXX76_000748</name>
</gene>
<sequence>MHAINVAALLVCACFALAHGANKRCNVLSIVTNVGSWVPTTGPAKYIGVPKPTGYWLAEFTHSYTVFKNADCSITVASPKGGLGPADPQGFAFYAGDPVTQALVAKRADGSPYVPLTENTTAAAAITNARLADFDVVFFVGGTGAMWDFPYDENLHRIVRVMWESGKVVSAVCHGPMALVHAKLSDNSSLVAGRSMTGFSNAEEEVLGAANVCALCYPGNEAAGCPAGLTPADCTGPHMPSEYPTKGSFLLEDGLKAAGAVYVSTQQDWSTFYFRPHVVRHGRLVTGQNPGAGRETAEAAYDSHRLLRLTKKKSCPVWSQFADTFCSPVQQTAADPPVKCKTNGYIPKC</sequence>
<dbReference type="PANTHER" id="PTHR48094:SF11">
    <property type="entry name" value="GLUTATHIONE-INDEPENDENT GLYOXALASE HSP31-RELATED"/>
    <property type="match status" value="1"/>
</dbReference>
<reference evidence="6" key="1">
    <citation type="journal article" date="2020" name="bioRxiv">
        <title>Comparative genomics of Chlamydomonas.</title>
        <authorList>
            <person name="Craig R.J."/>
            <person name="Hasan A.R."/>
            <person name="Ness R.W."/>
            <person name="Keightley P.D."/>
        </authorList>
    </citation>
    <scope>NUCLEOTIDE SEQUENCE</scope>
    <source>
        <strain evidence="6">SAG 7.73</strain>
    </source>
</reference>
<dbReference type="Proteomes" id="UP000650467">
    <property type="component" value="Unassembled WGS sequence"/>
</dbReference>
<evidence type="ECO:0000256" key="3">
    <source>
        <dbReference type="ARBA" id="ARBA00038493"/>
    </source>
</evidence>
<feature type="domain" description="DJ-1/PfpI" evidence="5">
    <location>
        <begin position="58"/>
        <end position="206"/>
    </location>
</feature>
<feature type="chain" id="PRO_5032690176" description="DJ-1/PfpI domain-containing protein" evidence="4">
    <location>
        <begin position="21"/>
        <end position="349"/>
    </location>
</feature>
<organism evidence="6 7">
    <name type="scientific">Chlamydomonas incerta</name>
    <dbReference type="NCBI Taxonomy" id="51695"/>
    <lineage>
        <taxon>Eukaryota</taxon>
        <taxon>Viridiplantae</taxon>
        <taxon>Chlorophyta</taxon>
        <taxon>core chlorophytes</taxon>
        <taxon>Chlorophyceae</taxon>
        <taxon>CS clade</taxon>
        <taxon>Chlamydomonadales</taxon>
        <taxon>Chlamydomonadaceae</taxon>
        <taxon>Chlamydomonas</taxon>
    </lineage>
</organism>